<dbReference type="AlphaFoldDB" id="A0A8B9SAR7"/>
<dbReference type="Proteomes" id="UP000694424">
    <property type="component" value="Unplaced"/>
</dbReference>
<reference evidence="2" key="2">
    <citation type="submission" date="2025-09" db="UniProtKB">
        <authorList>
            <consortium name="Ensembl"/>
        </authorList>
    </citation>
    <scope>IDENTIFICATION</scope>
</reference>
<protein>
    <submittedName>
        <fullName evidence="2">Uncharacterized protein</fullName>
    </submittedName>
</protein>
<organism evidence="2 3">
    <name type="scientific">Apteryx owenii</name>
    <name type="common">Little spotted kiwi</name>
    <dbReference type="NCBI Taxonomy" id="8824"/>
    <lineage>
        <taxon>Eukaryota</taxon>
        <taxon>Metazoa</taxon>
        <taxon>Chordata</taxon>
        <taxon>Craniata</taxon>
        <taxon>Vertebrata</taxon>
        <taxon>Euteleostomi</taxon>
        <taxon>Archelosauria</taxon>
        <taxon>Archosauria</taxon>
        <taxon>Dinosauria</taxon>
        <taxon>Saurischia</taxon>
        <taxon>Theropoda</taxon>
        <taxon>Coelurosauria</taxon>
        <taxon>Aves</taxon>
        <taxon>Palaeognathae</taxon>
        <taxon>Apterygiformes</taxon>
        <taxon>Apterygidae</taxon>
        <taxon>Apteryx</taxon>
    </lineage>
</organism>
<evidence type="ECO:0000313" key="3">
    <source>
        <dbReference type="Proteomes" id="UP000694424"/>
    </source>
</evidence>
<accession>A0A8B9SAR7</accession>
<evidence type="ECO:0000256" key="1">
    <source>
        <dbReference type="SAM" id="MobiDB-lite"/>
    </source>
</evidence>
<sequence length="96" mass="10458">IKKRTQEPSHVGSQRAKGRQTQVLTDIKGSFQSLDISCNPRDTVDAHFLHSTPLYFLHALAHNPPKGGGSVRASTQHTLCRPRSGEALRNGCSALI</sequence>
<dbReference type="Ensembl" id="ENSAOWT00000019496.1">
    <property type="protein sequence ID" value="ENSAOWP00000017180.1"/>
    <property type="gene ID" value="ENSAOWG00000011752.1"/>
</dbReference>
<evidence type="ECO:0000313" key="2">
    <source>
        <dbReference type="Ensembl" id="ENSAOWP00000017180.1"/>
    </source>
</evidence>
<keyword evidence="3" id="KW-1185">Reference proteome</keyword>
<proteinExistence type="predicted"/>
<name>A0A8B9SAR7_APTOW</name>
<feature type="region of interest" description="Disordered" evidence="1">
    <location>
        <begin position="1"/>
        <end position="22"/>
    </location>
</feature>
<reference evidence="2" key="1">
    <citation type="submission" date="2025-08" db="UniProtKB">
        <authorList>
            <consortium name="Ensembl"/>
        </authorList>
    </citation>
    <scope>IDENTIFICATION</scope>
</reference>